<dbReference type="Gene3D" id="1.10.8.60">
    <property type="match status" value="1"/>
</dbReference>
<dbReference type="Pfam" id="PF02954">
    <property type="entry name" value="HTH_8"/>
    <property type="match status" value="1"/>
</dbReference>
<keyword evidence="8" id="KW-1185">Reference proteome</keyword>
<reference evidence="7" key="1">
    <citation type="submission" date="2024-05" db="EMBL/GenBank/DDBJ databases">
        <title>Isolation and characterization of Sporomusa carbonis sp. nov., a carboxydotrophic hydrogenogen in the genus of Sporomusa isolated from a charcoal burning pile.</title>
        <authorList>
            <person name="Boeer T."/>
            <person name="Rosenbaum F."/>
            <person name="Eysell L."/>
            <person name="Mueller V."/>
            <person name="Daniel R."/>
            <person name="Poehlein A."/>
        </authorList>
    </citation>
    <scope>NUCLEOTIDE SEQUENCE [LARGE SCALE GENOMIC DNA]</scope>
    <source>
        <strain evidence="7">DSM 3132</strain>
    </source>
</reference>
<evidence type="ECO:0000256" key="1">
    <source>
        <dbReference type="ARBA" id="ARBA00022741"/>
    </source>
</evidence>
<dbReference type="Gene3D" id="1.10.10.60">
    <property type="entry name" value="Homeodomain-like"/>
    <property type="match status" value="1"/>
</dbReference>
<dbReference type="InterPro" id="IPR058031">
    <property type="entry name" value="AAA_lid_NorR"/>
</dbReference>
<dbReference type="InterPro" id="IPR002078">
    <property type="entry name" value="Sigma_54_int"/>
</dbReference>
<dbReference type="PANTHER" id="PTHR32071:SF74">
    <property type="entry name" value="TRANSCRIPTIONAL ACTIVATOR ROCR"/>
    <property type="match status" value="1"/>
</dbReference>
<evidence type="ECO:0000259" key="5">
    <source>
        <dbReference type="PROSITE" id="PS50045"/>
    </source>
</evidence>
<dbReference type="InterPro" id="IPR025944">
    <property type="entry name" value="Sigma_54_int_dom_CS"/>
</dbReference>
<accession>A0ABZ3J701</accession>
<dbReference type="Gene3D" id="3.30.450.20">
    <property type="entry name" value="PAS domain"/>
    <property type="match status" value="1"/>
</dbReference>
<dbReference type="PROSITE" id="PS00675">
    <property type="entry name" value="SIGMA54_INTERACT_1"/>
    <property type="match status" value="1"/>
</dbReference>
<dbReference type="InterPro" id="IPR003593">
    <property type="entry name" value="AAA+_ATPase"/>
</dbReference>
<gene>
    <name evidence="7" type="primary">rocR_6</name>
    <name evidence="7" type="ORF">SPACI_039630</name>
</gene>
<dbReference type="PROSITE" id="PS50045">
    <property type="entry name" value="SIGMA54_INTERACT_4"/>
    <property type="match status" value="1"/>
</dbReference>
<dbReference type="Pfam" id="PF25601">
    <property type="entry name" value="AAA_lid_14"/>
    <property type="match status" value="1"/>
</dbReference>
<evidence type="ECO:0000259" key="6">
    <source>
        <dbReference type="PROSITE" id="PS50112"/>
    </source>
</evidence>
<dbReference type="PROSITE" id="PS50112">
    <property type="entry name" value="PAS"/>
    <property type="match status" value="1"/>
</dbReference>
<protein>
    <submittedName>
        <fullName evidence="7">Arginine utilization regulatory protein RocR</fullName>
    </submittedName>
</protein>
<dbReference type="SUPFAM" id="SSF46689">
    <property type="entry name" value="Homeodomain-like"/>
    <property type="match status" value="1"/>
</dbReference>
<evidence type="ECO:0000313" key="7">
    <source>
        <dbReference type="EMBL" id="XFO73855.1"/>
    </source>
</evidence>
<keyword evidence="2" id="KW-0067">ATP-binding</keyword>
<dbReference type="InterPro" id="IPR025662">
    <property type="entry name" value="Sigma_54_int_dom_ATP-bd_1"/>
</dbReference>
<keyword evidence="1" id="KW-0547">Nucleotide-binding</keyword>
<dbReference type="SMART" id="SM00091">
    <property type="entry name" value="PAS"/>
    <property type="match status" value="1"/>
</dbReference>
<name>A0ABZ3J701_SPOA4</name>
<proteinExistence type="predicted"/>
<dbReference type="PROSITE" id="PS00688">
    <property type="entry name" value="SIGMA54_INTERACT_3"/>
    <property type="match status" value="1"/>
</dbReference>
<dbReference type="SUPFAM" id="SSF55785">
    <property type="entry name" value="PYP-like sensor domain (PAS domain)"/>
    <property type="match status" value="1"/>
</dbReference>
<dbReference type="EMBL" id="CP155571">
    <property type="protein sequence ID" value="XFO73855.1"/>
    <property type="molecule type" value="Genomic_DNA"/>
</dbReference>
<evidence type="ECO:0000256" key="3">
    <source>
        <dbReference type="ARBA" id="ARBA00023015"/>
    </source>
</evidence>
<dbReference type="Pfam" id="PF00989">
    <property type="entry name" value="PAS"/>
    <property type="match status" value="1"/>
</dbReference>
<feature type="domain" description="Sigma-54 factor interaction" evidence="5">
    <location>
        <begin position="164"/>
        <end position="392"/>
    </location>
</feature>
<dbReference type="PANTHER" id="PTHR32071">
    <property type="entry name" value="TRANSCRIPTIONAL REGULATORY PROTEIN"/>
    <property type="match status" value="1"/>
</dbReference>
<dbReference type="InterPro" id="IPR013767">
    <property type="entry name" value="PAS_fold"/>
</dbReference>
<dbReference type="InterPro" id="IPR002197">
    <property type="entry name" value="HTH_Fis"/>
</dbReference>
<dbReference type="Gene3D" id="3.40.50.300">
    <property type="entry name" value="P-loop containing nucleotide triphosphate hydrolases"/>
    <property type="match status" value="1"/>
</dbReference>
<keyword evidence="4" id="KW-0804">Transcription</keyword>
<organism evidence="7 8">
    <name type="scientific">Sporomusa acidovorans (strain ATCC 49682 / DSM 3132 / Mol)</name>
    <dbReference type="NCBI Taxonomy" id="1123286"/>
    <lineage>
        <taxon>Bacteria</taxon>
        <taxon>Bacillati</taxon>
        <taxon>Bacillota</taxon>
        <taxon>Negativicutes</taxon>
        <taxon>Selenomonadales</taxon>
        <taxon>Sporomusaceae</taxon>
        <taxon>Sporomusa</taxon>
    </lineage>
</organism>
<dbReference type="InterPro" id="IPR009057">
    <property type="entry name" value="Homeodomain-like_sf"/>
</dbReference>
<evidence type="ECO:0000256" key="2">
    <source>
        <dbReference type="ARBA" id="ARBA00022840"/>
    </source>
</evidence>
<dbReference type="InterPro" id="IPR000014">
    <property type="entry name" value="PAS"/>
</dbReference>
<dbReference type="InterPro" id="IPR027417">
    <property type="entry name" value="P-loop_NTPase"/>
</dbReference>
<dbReference type="CDD" id="cd00130">
    <property type="entry name" value="PAS"/>
    <property type="match status" value="1"/>
</dbReference>
<dbReference type="Pfam" id="PF00158">
    <property type="entry name" value="Sigma54_activat"/>
    <property type="match status" value="1"/>
</dbReference>
<dbReference type="PRINTS" id="PR01590">
    <property type="entry name" value="HTHFIS"/>
</dbReference>
<sequence length="480" mass="54240">MTITAIARIEELERENQLLRSIIDTINEGVFAVNEKDEILLYNSGAEKTEGLKRNDVLGKTQAEAYASFEEYYFAGDVCQKVIKAGIPLHDQQYQYTLSDGRKTYIAFDAYPFFYKDKVAGMYVIGRNMETMGEYIAKTLEVHKWITNQENPKTTGAKFCLSDIIGDSNAIKEAIWTAQRFARYNSPVMLIGETGTGKELFAQGIHNSSTFAEGPFVAINCAAIPETLLESVLFGAVKGAFTGASDMPGLFEQAEDGTIFLDEINSMPLFLQAKLLRVLQDRIVRRIGSKKETPVNCRIISATNVDPFSIDNDEILRSDLLYRLAKVTVFIPPLRERQGDVTFLTRHFVKRASSKFGLVTIDVSDELLSLFESYHWPGNVRELENVIESAMHFVGNEENVLQFKHLPLHFRKRINCKSTSSYSELPSSGNTFSGTLREIEKRLIKDALLRNAGNISRTAKELNISRQDLHYKIKTYEIKK</sequence>
<dbReference type="SUPFAM" id="SSF52540">
    <property type="entry name" value="P-loop containing nucleoside triphosphate hydrolases"/>
    <property type="match status" value="1"/>
</dbReference>
<keyword evidence="3" id="KW-0805">Transcription regulation</keyword>
<dbReference type="RefSeq" id="WP_093794121.1">
    <property type="nucleotide sequence ID" value="NZ_CP155571.1"/>
</dbReference>
<dbReference type="NCBIfam" id="TIGR00229">
    <property type="entry name" value="sensory_box"/>
    <property type="match status" value="1"/>
</dbReference>
<dbReference type="InterPro" id="IPR035965">
    <property type="entry name" value="PAS-like_dom_sf"/>
</dbReference>
<feature type="domain" description="PAS" evidence="6">
    <location>
        <begin position="15"/>
        <end position="61"/>
    </location>
</feature>
<dbReference type="Proteomes" id="UP000216052">
    <property type="component" value="Chromosome"/>
</dbReference>
<dbReference type="CDD" id="cd00009">
    <property type="entry name" value="AAA"/>
    <property type="match status" value="1"/>
</dbReference>
<evidence type="ECO:0000313" key="8">
    <source>
        <dbReference type="Proteomes" id="UP000216052"/>
    </source>
</evidence>
<dbReference type="SMART" id="SM00382">
    <property type="entry name" value="AAA"/>
    <property type="match status" value="1"/>
</dbReference>
<evidence type="ECO:0000256" key="4">
    <source>
        <dbReference type="ARBA" id="ARBA00023163"/>
    </source>
</evidence>